<feature type="compositionally biased region" description="Basic and acidic residues" evidence="1">
    <location>
        <begin position="36"/>
        <end position="47"/>
    </location>
</feature>
<organism evidence="2 3">
    <name type="scientific">Actinidia rufa</name>
    <dbReference type="NCBI Taxonomy" id="165716"/>
    <lineage>
        <taxon>Eukaryota</taxon>
        <taxon>Viridiplantae</taxon>
        <taxon>Streptophyta</taxon>
        <taxon>Embryophyta</taxon>
        <taxon>Tracheophyta</taxon>
        <taxon>Spermatophyta</taxon>
        <taxon>Magnoliopsida</taxon>
        <taxon>eudicotyledons</taxon>
        <taxon>Gunneridae</taxon>
        <taxon>Pentapetalae</taxon>
        <taxon>asterids</taxon>
        <taxon>Ericales</taxon>
        <taxon>Actinidiaceae</taxon>
        <taxon>Actinidia</taxon>
    </lineage>
</organism>
<proteinExistence type="predicted"/>
<sequence length="155" mass="17177">MSTPTTALNGAKLKQPSNSTSPQTLPPEPSGSRLTWKGDRGEDKAEEAIDEPPERGMGGTWKRVKCYRICTAHCILLGKKWKATNDIWMNRRVVPTEEGRVGNFDVGNLYAPSSKWRIFPARSTAKSPSTGSATPWPFHWHGVGQVFGRAELKLE</sequence>
<dbReference type="AlphaFoldDB" id="A0A7J0ELD3"/>
<name>A0A7J0ELD3_9ERIC</name>
<keyword evidence="3" id="KW-1185">Reference proteome</keyword>
<reference evidence="2 3" key="1">
    <citation type="submission" date="2019-07" db="EMBL/GenBank/DDBJ databases">
        <title>De Novo Assembly of kiwifruit Actinidia rufa.</title>
        <authorList>
            <person name="Sugita-Konishi S."/>
            <person name="Sato K."/>
            <person name="Mori E."/>
            <person name="Abe Y."/>
            <person name="Kisaki G."/>
            <person name="Hamano K."/>
            <person name="Suezawa K."/>
            <person name="Otani M."/>
            <person name="Fukuda T."/>
            <person name="Manabe T."/>
            <person name="Gomi K."/>
            <person name="Tabuchi M."/>
            <person name="Akimitsu K."/>
            <person name="Kataoka I."/>
        </authorList>
    </citation>
    <scope>NUCLEOTIDE SEQUENCE [LARGE SCALE GENOMIC DNA]</scope>
    <source>
        <strain evidence="3">cv. Fuchu</strain>
    </source>
</reference>
<comment type="caution">
    <text evidence="2">The sequence shown here is derived from an EMBL/GenBank/DDBJ whole genome shotgun (WGS) entry which is preliminary data.</text>
</comment>
<feature type="region of interest" description="Disordered" evidence="1">
    <location>
        <begin position="1"/>
        <end position="58"/>
    </location>
</feature>
<protein>
    <submittedName>
        <fullName evidence="2">Uncharacterized protein</fullName>
    </submittedName>
</protein>
<accession>A0A7J0ELD3</accession>
<dbReference type="EMBL" id="BJWL01000005">
    <property type="protein sequence ID" value="GFY87112.1"/>
    <property type="molecule type" value="Genomic_DNA"/>
</dbReference>
<evidence type="ECO:0000313" key="2">
    <source>
        <dbReference type="EMBL" id="GFY87112.1"/>
    </source>
</evidence>
<evidence type="ECO:0000256" key="1">
    <source>
        <dbReference type="SAM" id="MobiDB-lite"/>
    </source>
</evidence>
<gene>
    <name evidence="2" type="ORF">Acr_05g0007510</name>
</gene>
<evidence type="ECO:0000313" key="3">
    <source>
        <dbReference type="Proteomes" id="UP000585474"/>
    </source>
</evidence>
<dbReference type="Proteomes" id="UP000585474">
    <property type="component" value="Unassembled WGS sequence"/>
</dbReference>